<evidence type="ECO:0000313" key="2">
    <source>
        <dbReference type="EMBL" id="MDJ1158462.1"/>
    </source>
</evidence>
<accession>A0ABT7AGG5</accession>
<dbReference type="Pfam" id="PF00700">
    <property type="entry name" value="Flagellin_C"/>
    <property type="match status" value="1"/>
</dbReference>
<gene>
    <name evidence="2" type="ORF">QNA08_09470</name>
</gene>
<evidence type="ECO:0000259" key="1">
    <source>
        <dbReference type="Pfam" id="PF00700"/>
    </source>
</evidence>
<protein>
    <submittedName>
        <fullName evidence="2">Flagellin</fullName>
    </submittedName>
</protein>
<keyword evidence="3" id="KW-1185">Reference proteome</keyword>
<evidence type="ECO:0000313" key="3">
    <source>
        <dbReference type="Proteomes" id="UP001321492"/>
    </source>
</evidence>
<keyword evidence="2" id="KW-0966">Cell projection</keyword>
<dbReference type="Proteomes" id="UP001321492">
    <property type="component" value="Unassembled WGS sequence"/>
</dbReference>
<feature type="non-terminal residue" evidence="2">
    <location>
        <position position="1"/>
    </location>
</feature>
<dbReference type="Gene3D" id="1.20.1330.10">
    <property type="entry name" value="f41 fragment of flagellin, N-terminal domain"/>
    <property type="match status" value="1"/>
</dbReference>
<dbReference type="RefSeq" id="WP_283740457.1">
    <property type="nucleotide sequence ID" value="NZ_JASJEV010000005.1"/>
</dbReference>
<name>A0ABT7AGG5_9HYPH</name>
<sequence>VAELRTQIDQLSKDASYNGINLLAGDSMTTYFNETGSSKQKIQGVYFDSTGLKVSLAKNDFQADSDINAALAELKSAAETLRAQASTFGANLSVLQNRQDFTKGLVHTLTTGADALVLADPNEEGAKLLALQTRQQLSQTAMSMANQSESAVLRLFG</sequence>
<organism evidence="2 3">
    <name type="scientific">Chelatococcus albus</name>
    <dbReference type="NCBI Taxonomy" id="3047466"/>
    <lineage>
        <taxon>Bacteria</taxon>
        <taxon>Pseudomonadati</taxon>
        <taxon>Pseudomonadota</taxon>
        <taxon>Alphaproteobacteria</taxon>
        <taxon>Hyphomicrobiales</taxon>
        <taxon>Chelatococcaceae</taxon>
        <taxon>Chelatococcus</taxon>
    </lineage>
</organism>
<dbReference type="EMBL" id="JASJEV010000005">
    <property type="protein sequence ID" value="MDJ1158462.1"/>
    <property type="molecule type" value="Genomic_DNA"/>
</dbReference>
<feature type="domain" description="Flagellin C-terminal" evidence="1">
    <location>
        <begin position="74"/>
        <end position="156"/>
    </location>
</feature>
<dbReference type="SUPFAM" id="SSF64518">
    <property type="entry name" value="Phase 1 flagellin"/>
    <property type="match status" value="1"/>
</dbReference>
<comment type="caution">
    <text evidence="2">The sequence shown here is derived from an EMBL/GenBank/DDBJ whole genome shotgun (WGS) entry which is preliminary data.</text>
</comment>
<reference evidence="2 3" key="1">
    <citation type="submission" date="2023-05" db="EMBL/GenBank/DDBJ databases">
        <title>Chelatococcus sp. nov., a moderately thermophilic bacterium isolated from hot spring microbial mat.</title>
        <authorList>
            <person name="Hu C.-J."/>
            <person name="Li W.-J."/>
        </authorList>
    </citation>
    <scope>NUCLEOTIDE SEQUENCE [LARGE SCALE GENOMIC DNA]</scope>
    <source>
        <strain evidence="2 3">SYSU G07232</strain>
    </source>
</reference>
<keyword evidence="2" id="KW-0969">Cilium</keyword>
<dbReference type="InterPro" id="IPR046358">
    <property type="entry name" value="Flagellin_C"/>
</dbReference>
<keyword evidence="2" id="KW-0282">Flagellum</keyword>
<proteinExistence type="predicted"/>